<reference evidence="2" key="1">
    <citation type="journal article" date="2017" name="Nat. Commun.">
        <title>The asparagus genome sheds light on the origin and evolution of a young Y chromosome.</title>
        <authorList>
            <person name="Harkess A."/>
            <person name="Zhou J."/>
            <person name="Xu C."/>
            <person name="Bowers J.E."/>
            <person name="Van der Hulst R."/>
            <person name="Ayyampalayam S."/>
            <person name="Mercati F."/>
            <person name="Riccardi P."/>
            <person name="McKain M.R."/>
            <person name="Kakrana A."/>
            <person name="Tang H."/>
            <person name="Ray J."/>
            <person name="Groenendijk J."/>
            <person name="Arikit S."/>
            <person name="Mathioni S.M."/>
            <person name="Nakano M."/>
            <person name="Shan H."/>
            <person name="Telgmann-Rauber A."/>
            <person name="Kanno A."/>
            <person name="Yue Z."/>
            <person name="Chen H."/>
            <person name="Li W."/>
            <person name="Chen Y."/>
            <person name="Xu X."/>
            <person name="Zhang Y."/>
            <person name="Luo S."/>
            <person name="Chen H."/>
            <person name="Gao J."/>
            <person name="Mao Z."/>
            <person name="Pires J.C."/>
            <person name="Luo M."/>
            <person name="Kudrna D."/>
            <person name="Wing R.A."/>
            <person name="Meyers B.C."/>
            <person name="Yi K."/>
            <person name="Kong H."/>
            <person name="Lavrijsen P."/>
            <person name="Sunseri F."/>
            <person name="Falavigna A."/>
            <person name="Ye Y."/>
            <person name="Leebens-Mack J.H."/>
            <person name="Chen G."/>
        </authorList>
    </citation>
    <scope>NUCLEOTIDE SEQUENCE [LARGE SCALE GENOMIC DNA]</scope>
    <source>
        <strain evidence="2">cv. DH0086</strain>
    </source>
</reference>
<accession>A0A5P1EG35</accession>
<dbReference type="Gramene" id="ONK63789">
    <property type="protein sequence ID" value="ONK63789"/>
    <property type="gene ID" value="A4U43_C07F18940"/>
</dbReference>
<gene>
    <name evidence="1" type="ORF">A4U43_C07F18940</name>
</gene>
<evidence type="ECO:0000313" key="2">
    <source>
        <dbReference type="Proteomes" id="UP000243459"/>
    </source>
</evidence>
<organism evidence="1 2">
    <name type="scientific">Asparagus officinalis</name>
    <name type="common">Garden asparagus</name>
    <dbReference type="NCBI Taxonomy" id="4686"/>
    <lineage>
        <taxon>Eukaryota</taxon>
        <taxon>Viridiplantae</taxon>
        <taxon>Streptophyta</taxon>
        <taxon>Embryophyta</taxon>
        <taxon>Tracheophyta</taxon>
        <taxon>Spermatophyta</taxon>
        <taxon>Magnoliopsida</taxon>
        <taxon>Liliopsida</taxon>
        <taxon>Asparagales</taxon>
        <taxon>Asparagaceae</taxon>
        <taxon>Asparagoideae</taxon>
        <taxon>Asparagus</taxon>
    </lineage>
</organism>
<protein>
    <submittedName>
        <fullName evidence="1">Uncharacterized protein</fullName>
    </submittedName>
</protein>
<proteinExistence type="predicted"/>
<evidence type="ECO:0000313" key="1">
    <source>
        <dbReference type="EMBL" id="ONK63789.1"/>
    </source>
</evidence>
<dbReference type="EMBL" id="CM007387">
    <property type="protein sequence ID" value="ONK63789.1"/>
    <property type="molecule type" value="Genomic_DNA"/>
</dbReference>
<dbReference type="AlphaFoldDB" id="A0A5P1EG35"/>
<sequence length="150" mass="16938">MMQERVMEPVHAKNHVQNQHQLVHVEQPVNVTPNQERVLTKGKEPMINENILYQDISQQGKESVLQMRSNIVNLEKHGNCDTFCKEVSGDIWTETRRACSDDLAVRRGDGVSGSTEGGTPLPSLFALDEEVEKRAIFSLERRVTLVMGLL</sequence>
<dbReference type="Proteomes" id="UP000243459">
    <property type="component" value="Chromosome 7"/>
</dbReference>
<keyword evidence="2" id="KW-1185">Reference proteome</keyword>
<name>A0A5P1EG35_ASPOF</name>